<feature type="domain" description="Amidohydrolase-related" evidence="7">
    <location>
        <begin position="63"/>
        <end position="333"/>
    </location>
</feature>
<dbReference type="CDD" id="cd01295">
    <property type="entry name" value="AdeC"/>
    <property type="match status" value="1"/>
</dbReference>
<dbReference type="Gene3D" id="2.30.40.10">
    <property type="entry name" value="Urease, subunit C, domain 1"/>
    <property type="match status" value="1"/>
</dbReference>
<dbReference type="AlphaFoldDB" id="A0A9D1PI92"/>
<evidence type="ECO:0000256" key="2">
    <source>
        <dbReference type="ARBA" id="ARBA00012782"/>
    </source>
</evidence>
<comment type="caution">
    <text evidence="9">The sequence shown here is derived from an EMBL/GenBank/DDBJ whole genome shotgun (WGS) entry which is preliminary data.</text>
</comment>
<accession>A0A9D1PI92</accession>
<dbReference type="InterPro" id="IPR006679">
    <property type="entry name" value="Adenine_deam"/>
</dbReference>
<organism evidence="9 10">
    <name type="scientific">Candidatus Butyricicoccus avistercoris</name>
    <dbReference type="NCBI Taxonomy" id="2838518"/>
    <lineage>
        <taxon>Bacteria</taxon>
        <taxon>Bacillati</taxon>
        <taxon>Bacillota</taxon>
        <taxon>Clostridia</taxon>
        <taxon>Eubacteriales</taxon>
        <taxon>Butyricicoccaceae</taxon>
        <taxon>Butyricicoccus</taxon>
    </lineage>
</organism>
<dbReference type="SUPFAM" id="SSF51556">
    <property type="entry name" value="Metallo-dependent hydrolases"/>
    <property type="match status" value="1"/>
</dbReference>
<dbReference type="InterPro" id="IPR032466">
    <property type="entry name" value="Metal_Hydrolase"/>
</dbReference>
<evidence type="ECO:0000256" key="5">
    <source>
        <dbReference type="ARBA" id="ARBA00047720"/>
    </source>
</evidence>
<proteinExistence type="inferred from homology"/>
<evidence type="ECO:0000256" key="1">
    <source>
        <dbReference type="ARBA" id="ARBA00006773"/>
    </source>
</evidence>
<evidence type="ECO:0000313" key="10">
    <source>
        <dbReference type="Proteomes" id="UP000886808"/>
    </source>
</evidence>
<comment type="similarity">
    <text evidence="1 6">Belongs to the metallo-dependent hydrolases superfamily. Adenine deaminase family.</text>
</comment>
<dbReference type="EMBL" id="DXIE01000015">
    <property type="protein sequence ID" value="HIV61586.1"/>
    <property type="molecule type" value="Genomic_DNA"/>
</dbReference>
<reference evidence="9" key="1">
    <citation type="journal article" date="2021" name="PeerJ">
        <title>Extensive microbial diversity within the chicken gut microbiome revealed by metagenomics and culture.</title>
        <authorList>
            <person name="Gilroy R."/>
            <person name="Ravi A."/>
            <person name="Getino M."/>
            <person name="Pursley I."/>
            <person name="Horton D.L."/>
            <person name="Alikhan N.F."/>
            <person name="Baker D."/>
            <person name="Gharbi K."/>
            <person name="Hall N."/>
            <person name="Watson M."/>
            <person name="Adriaenssens E.M."/>
            <person name="Foster-Nyarko E."/>
            <person name="Jarju S."/>
            <person name="Secka A."/>
            <person name="Antonio M."/>
            <person name="Oren A."/>
            <person name="Chaudhuri R.R."/>
            <person name="La Ragione R."/>
            <person name="Hildebrand F."/>
            <person name="Pallen M.J."/>
        </authorList>
    </citation>
    <scope>NUCLEOTIDE SEQUENCE</scope>
    <source>
        <strain evidence="9">CHK193-4272</strain>
    </source>
</reference>
<dbReference type="Proteomes" id="UP000886808">
    <property type="component" value="Unassembled WGS sequence"/>
</dbReference>
<comment type="cofactor">
    <cofactor evidence="6">
        <name>Mn(2+)</name>
        <dbReference type="ChEBI" id="CHEBI:29035"/>
    </cofactor>
</comment>
<dbReference type="GO" id="GO:0006146">
    <property type="term" value="P:adenine catabolic process"/>
    <property type="evidence" value="ECO:0007669"/>
    <property type="project" value="InterPro"/>
</dbReference>
<evidence type="ECO:0000256" key="3">
    <source>
        <dbReference type="ARBA" id="ARBA00022801"/>
    </source>
</evidence>
<dbReference type="InterPro" id="IPR026912">
    <property type="entry name" value="Adenine_deam_C"/>
</dbReference>
<comment type="catalytic activity">
    <reaction evidence="5 6">
        <text>adenine + H2O + H(+) = hypoxanthine + NH4(+)</text>
        <dbReference type="Rhea" id="RHEA:23688"/>
        <dbReference type="ChEBI" id="CHEBI:15377"/>
        <dbReference type="ChEBI" id="CHEBI:15378"/>
        <dbReference type="ChEBI" id="CHEBI:16708"/>
        <dbReference type="ChEBI" id="CHEBI:17368"/>
        <dbReference type="ChEBI" id="CHEBI:28938"/>
        <dbReference type="EC" id="3.5.4.2"/>
    </reaction>
</comment>
<dbReference type="PANTHER" id="PTHR11113">
    <property type="entry name" value="N-ACETYLGLUCOSAMINE-6-PHOSPHATE DEACETYLASE"/>
    <property type="match status" value="1"/>
</dbReference>
<dbReference type="PANTHER" id="PTHR11113:SF2">
    <property type="entry name" value="ADENINE DEAMINASE"/>
    <property type="match status" value="1"/>
</dbReference>
<dbReference type="EC" id="3.5.4.2" evidence="2 6"/>
<dbReference type="InterPro" id="IPR006680">
    <property type="entry name" value="Amidohydro-rel"/>
</dbReference>
<name>A0A9D1PI92_9FIRM</name>
<evidence type="ECO:0000259" key="7">
    <source>
        <dbReference type="Pfam" id="PF01979"/>
    </source>
</evidence>
<keyword evidence="3 6" id="KW-0378">Hydrolase</keyword>
<dbReference type="NCBIfam" id="TIGR01178">
    <property type="entry name" value="ade"/>
    <property type="match status" value="1"/>
</dbReference>
<dbReference type="GO" id="GO:0000034">
    <property type="term" value="F:adenine deaminase activity"/>
    <property type="evidence" value="ECO:0007669"/>
    <property type="project" value="UniProtKB-UniRule"/>
</dbReference>
<keyword evidence="4 6" id="KW-0464">Manganese</keyword>
<reference evidence="9" key="2">
    <citation type="submission" date="2021-04" db="EMBL/GenBank/DDBJ databases">
        <authorList>
            <person name="Gilroy R."/>
        </authorList>
    </citation>
    <scope>NUCLEOTIDE SEQUENCE</scope>
    <source>
        <strain evidence="9">CHK193-4272</strain>
    </source>
</reference>
<dbReference type="Pfam" id="PF13382">
    <property type="entry name" value="Adenine_deam_C"/>
    <property type="match status" value="1"/>
</dbReference>
<evidence type="ECO:0000313" key="9">
    <source>
        <dbReference type="EMBL" id="HIV61586.1"/>
    </source>
</evidence>
<evidence type="ECO:0000256" key="4">
    <source>
        <dbReference type="ARBA" id="ARBA00023211"/>
    </source>
</evidence>
<dbReference type="Pfam" id="PF01979">
    <property type="entry name" value="Amidohydro_1"/>
    <property type="match status" value="1"/>
</dbReference>
<sequence length="560" mass="61111">MKKKLIGTARGILKADIIFKNAKVVDVLTASIYEADVAVVDGLIAGVGEYTKADKIIDLKGKYICPAFINSHCHVESSMAMPSVYCVEELSWGVTTLITDPHEIANVSGVEGVSYMLENTKNMPINYYVQVPSCVPATPFEHSGSTLDILSIAEIAQMNGVLGMGEMMNVPAVLSADGDVLAKLDWFRNKPIDGHAPQLTGNDLQGYVIAGINTDHEATTWKEAKEKLRSGMYVLVRQGSASQNLKAIMEGVIAEDIDTTNMAFCTDDKHLADIRKEGTIRYCVVKSIEMGMKPLKAIQMATINAARIYGLKHLGSITAGKQADFIVCDDITKFENIAVYYKGQKMERIVANRPSWNIVINGSVNIKDVTKSDLELAKKEKYPIIKMIPHQIITDKEELSYDDAMAGLEKGDICKIAVLERHHATGYVGVGLLKGYGLKNGAIATTVAHDSHNMIVVGTNDEDMLLAINELKNVQGGYTIAQNGKIIDTLPLNIAGLMSDLPAEKLINRLDDLTAKAHEIGVSKDVDPFITLSFMALPVIPKIRITDMGVFDVESFSFIK</sequence>
<evidence type="ECO:0000256" key="6">
    <source>
        <dbReference type="HAMAP-Rule" id="MF_01518"/>
    </source>
</evidence>
<gene>
    <name evidence="6 9" type="primary">ade</name>
    <name evidence="9" type="ORF">H9746_01885</name>
</gene>
<evidence type="ECO:0000259" key="8">
    <source>
        <dbReference type="Pfam" id="PF13382"/>
    </source>
</evidence>
<protein>
    <recommendedName>
        <fullName evidence="2 6">Adenine deaminase</fullName>
        <shortName evidence="6">Adenase</shortName>
        <shortName evidence="6">Adenine aminase</shortName>
        <ecNumber evidence="2 6">3.5.4.2</ecNumber>
    </recommendedName>
</protein>
<feature type="domain" description="Adenine deaminase C-terminal" evidence="8">
    <location>
        <begin position="392"/>
        <end position="556"/>
    </location>
</feature>
<dbReference type="InterPro" id="IPR011059">
    <property type="entry name" value="Metal-dep_hydrolase_composite"/>
</dbReference>
<dbReference type="Gene3D" id="3.20.20.140">
    <property type="entry name" value="Metal-dependent hydrolases"/>
    <property type="match status" value="1"/>
</dbReference>
<dbReference type="SUPFAM" id="SSF51338">
    <property type="entry name" value="Composite domain of metallo-dependent hydrolases"/>
    <property type="match status" value="1"/>
</dbReference>
<dbReference type="HAMAP" id="MF_01518">
    <property type="entry name" value="Adenine_deamin"/>
    <property type="match status" value="1"/>
</dbReference>